<dbReference type="InterPro" id="IPR025166">
    <property type="entry name" value="Integrase_DNA_bind_dom"/>
</dbReference>
<dbReference type="Gene3D" id="3.30.160.390">
    <property type="entry name" value="Integrase, DNA-binding domain"/>
    <property type="match status" value="1"/>
</dbReference>
<dbReference type="GO" id="GO:0015074">
    <property type="term" value="P:DNA integration"/>
    <property type="evidence" value="ECO:0007669"/>
    <property type="project" value="UniProtKB-KW"/>
</dbReference>
<proteinExistence type="inferred from homology"/>
<reference evidence="5" key="1">
    <citation type="submission" date="2015-03" db="EMBL/GenBank/DDBJ databases">
        <authorList>
            <consortium name="Pathogen Informatics"/>
            <person name="Murphy D."/>
        </authorList>
    </citation>
    <scope>NUCLEOTIDE SEQUENCE [LARGE SCALE GENOMIC DNA]</scope>
    <source>
        <strain evidence="5">IP6945</strain>
    </source>
</reference>
<protein>
    <submittedName>
        <fullName evidence="4">Integrase</fullName>
    </submittedName>
</protein>
<evidence type="ECO:0000313" key="5">
    <source>
        <dbReference type="Proteomes" id="UP000041882"/>
    </source>
</evidence>
<keyword evidence="2" id="KW-0229">DNA integration</keyword>
<dbReference type="InterPro" id="IPR050808">
    <property type="entry name" value="Phage_Integrase"/>
</dbReference>
<dbReference type="Proteomes" id="UP000041882">
    <property type="component" value="Unassembled WGS sequence"/>
</dbReference>
<evidence type="ECO:0000313" key="4">
    <source>
        <dbReference type="EMBL" id="CNH22464.1"/>
    </source>
</evidence>
<dbReference type="AlphaFoldDB" id="A0A0T9NP35"/>
<evidence type="ECO:0000256" key="1">
    <source>
        <dbReference type="ARBA" id="ARBA00008857"/>
    </source>
</evidence>
<evidence type="ECO:0000259" key="3">
    <source>
        <dbReference type="Pfam" id="PF13356"/>
    </source>
</evidence>
<organism evidence="4 5">
    <name type="scientific">Yersinia thracica</name>
    <dbReference type="NCBI Taxonomy" id="2890319"/>
    <lineage>
        <taxon>Bacteria</taxon>
        <taxon>Pseudomonadati</taxon>
        <taxon>Pseudomonadota</taxon>
        <taxon>Gammaproteobacteria</taxon>
        <taxon>Enterobacterales</taxon>
        <taxon>Yersiniaceae</taxon>
        <taxon>Yersinia</taxon>
    </lineage>
</organism>
<dbReference type="Pfam" id="PF13356">
    <property type="entry name" value="Arm-DNA-bind_3"/>
    <property type="match status" value="1"/>
</dbReference>
<keyword evidence="5" id="KW-1185">Reference proteome</keyword>
<accession>A0A0T9NP35</accession>
<feature type="domain" description="Integrase DNA-binding" evidence="3">
    <location>
        <begin position="3"/>
        <end position="88"/>
    </location>
</feature>
<name>A0A0T9NP35_9GAMM</name>
<gene>
    <name evidence="4" type="primary">intS_2</name>
    <name evidence="4" type="ORF">ERS008472_00899</name>
</gene>
<sequence>MPLNARQIDTAKPKEKEYKLTDGGGLYLLVKPNGARYWRLKYRFLGKEKKLSIGVYPDISLVDARLKREEARKIIALGGDPGEEKKAEKLAQKANVENTFRAIALEWHGYKRPNWSKGYAEDLMCVMRY</sequence>
<dbReference type="PANTHER" id="PTHR30629:SF2">
    <property type="entry name" value="PROPHAGE INTEGRASE INTS-RELATED"/>
    <property type="match status" value="1"/>
</dbReference>
<dbReference type="InterPro" id="IPR038488">
    <property type="entry name" value="Integrase_DNA-bd_sf"/>
</dbReference>
<evidence type="ECO:0000256" key="2">
    <source>
        <dbReference type="ARBA" id="ARBA00022908"/>
    </source>
</evidence>
<comment type="similarity">
    <text evidence="1">Belongs to the 'phage' integrase family.</text>
</comment>
<dbReference type="EMBL" id="CQAW01000003">
    <property type="protein sequence ID" value="CNH22464.1"/>
    <property type="molecule type" value="Genomic_DNA"/>
</dbReference>
<dbReference type="PANTHER" id="PTHR30629">
    <property type="entry name" value="PROPHAGE INTEGRASE"/>
    <property type="match status" value="1"/>
</dbReference>